<feature type="signal peptide" evidence="1">
    <location>
        <begin position="1"/>
        <end position="19"/>
    </location>
</feature>
<sequence length="231" mass="25680">MRKSILSFILMCIATLIMAQTTPNLKGVYTTKKGDTNIVWMFIDGYSSQTTYKDNTYISTFGGPYTYQNGSLNVQIEYNDANAHTVGQTKSFALTANADGLLEQSGQAWKKETAKTQDLDGLWRITGRKQGNDLVQIHQSGTRKTIKLLVDGYFQWMAIDPGAKTFSGTGGGHYTFTDGKYSEHILFFSRDNLRVGANLSFDGAVKDGAWHHSGLSSKGDPIYEIWSRDNK</sequence>
<evidence type="ECO:0008006" key="4">
    <source>
        <dbReference type="Google" id="ProtNLM"/>
    </source>
</evidence>
<organism evidence="2 3">
    <name type="scientific">Sphingobacterium corticibacterium</name>
    <dbReference type="NCBI Taxonomy" id="2484746"/>
    <lineage>
        <taxon>Bacteria</taxon>
        <taxon>Pseudomonadati</taxon>
        <taxon>Bacteroidota</taxon>
        <taxon>Sphingobacteriia</taxon>
        <taxon>Sphingobacteriales</taxon>
        <taxon>Sphingobacteriaceae</taxon>
        <taxon>Sphingobacterium</taxon>
    </lineage>
</organism>
<evidence type="ECO:0000313" key="2">
    <source>
        <dbReference type="EMBL" id="RZF57407.1"/>
    </source>
</evidence>
<accession>A0A4Q6XMM8</accession>
<gene>
    <name evidence="2" type="ORF">EWE74_20480</name>
</gene>
<proteinExistence type="predicted"/>
<evidence type="ECO:0000256" key="1">
    <source>
        <dbReference type="SAM" id="SignalP"/>
    </source>
</evidence>
<keyword evidence="3" id="KW-1185">Reference proteome</keyword>
<protein>
    <recommendedName>
        <fullName evidence="4">Membrane or secreted protein</fullName>
    </recommendedName>
</protein>
<dbReference type="Proteomes" id="UP000292855">
    <property type="component" value="Unassembled WGS sequence"/>
</dbReference>
<dbReference type="RefSeq" id="WP_130143531.1">
    <property type="nucleotide sequence ID" value="NZ_SGIT01000007.1"/>
</dbReference>
<dbReference type="EMBL" id="SGIT01000007">
    <property type="protein sequence ID" value="RZF57407.1"/>
    <property type="molecule type" value="Genomic_DNA"/>
</dbReference>
<comment type="caution">
    <text evidence="2">The sequence shown here is derived from an EMBL/GenBank/DDBJ whole genome shotgun (WGS) entry which is preliminary data.</text>
</comment>
<dbReference type="OrthoDB" id="706756at2"/>
<name>A0A4Q6XMM8_9SPHI</name>
<feature type="chain" id="PRO_5020381588" description="Membrane or secreted protein" evidence="1">
    <location>
        <begin position="20"/>
        <end position="231"/>
    </location>
</feature>
<reference evidence="2 3" key="1">
    <citation type="submission" date="2019-02" db="EMBL/GenBank/DDBJ databases">
        <authorList>
            <person name="Li Y."/>
        </authorList>
    </citation>
    <scope>NUCLEOTIDE SEQUENCE [LARGE SCALE GENOMIC DNA]</scope>
    <source>
        <strain evidence="2 3">30C10-4-7</strain>
    </source>
</reference>
<evidence type="ECO:0000313" key="3">
    <source>
        <dbReference type="Proteomes" id="UP000292855"/>
    </source>
</evidence>
<keyword evidence="1" id="KW-0732">Signal</keyword>
<dbReference type="AlphaFoldDB" id="A0A4Q6XMM8"/>
<dbReference type="Gene3D" id="2.40.128.490">
    <property type="entry name" value="Uncharacterised protein PF14869, DUF4488"/>
    <property type="match status" value="1"/>
</dbReference>